<keyword evidence="1" id="KW-1185">Reference proteome</keyword>
<sequence>QSTGPEPFSLLLVVAPTPTLVNGVTAQAPPRNPFNSFMSKKNKSYKRLDAAGTAAMEDVTIQS</sequence>
<dbReference type="AlphaFoldDB" id="A0A915INR3"/>
<reference evidence="2" key="1">
    <citation type="submission" date="2022-11" db="UniProtKB">
        <authorList>
            <consortium name="WormBaseParasite"/>
        </authorList>
    </citation>
    <scope>IDENTIFICATION</scope>
</reference>
<organism evidence="1 2">
    <name type="scientific">Romanomermis culicivorax</name>
    <name type="common">Nematode worm</name>
    <dbReference type="NCBI Taxonomy" id="13658"/>
    <lineage>
        <taxon>Eukaryota</taxon>
        <taxon>Metazoa</taxon>
        <taxon>Ecdysozoa</taxon>
        <taxon>Nematoda</taxon>
        <taxon>Enoplea</taxon>
        <taxon>Dorylaimia</taxon>
        <taxon>Mermithida</taxon>
        <taxon>Mermithoidea</taxon>
        <taxon>Mermithidae</taxon>
        <taxon>Romanomermis</taxon>
    </lineage>
</organism>
<protein>
    <submittedName>
        <fullName evidence="2">Uncharacterized protein</fullName>
    </submittedName>
</protein>
<dbReference type="WBParaSite" id="nRc.2.0.1.t15440-RA">
    <property type="protein sequence ID" value="nRc.2.0.1.t15440-RA"/>
    <property type="gene ID" value="nRc.2.0.1.g15440"/>
</dbReference>
<evidence type="ECO:0000313" key="2">
    <source>
        <dbReference type="WBParaSite" id="nRc.2.0.1.t15440-RA"/>
    </source>
</evidence>
<dbReference type="Proteomes" id="UP000887565">
    <property type="component" value="Unplaced"/>
</dbReference>
<proteinExistence type="predicted"/>
<name>A0A915INR3_ROMCU</name>
<accession>A0A915INR3</accession>
<evidence type="ECO:0000313" key="1">
    <source>
        <dbReference type="Proteomes" id="UP000887565"/>
    </source>
</evidence>